<dbReference type="EMBL" id="JAGKQM010000015">
    <property type="protein sequence ID" value="KAH0880687.1"/>
    <property type="molecule type" value="Genomic_DNA"/>
</dbReference>
<feature type="domain" description="Fatty acid desaturase" evidence="13">
    <location>
        <begin position="69"/>
        <end position="160"/>
    </location>
</feature>
<evidence type="ECO:0000256" key="7">
    <source>
        <dbReference type="ARBA" id="ARBA00023002"/>
    </source>
</evidence>
<keyword evidence="9" id="KW-0443">Lipid metabolism</keyword>
<comment type="caution">
    <text evidence="14">The sequence shown here is derived from an EMBL/GenBank/DDBJ whole genome shotgun (WGS) entry which is preliminary data.</text>
</comment>
<keyword evidence="8" id="KW-0408">Iron</keyword>
<comment type="similarity">
    <text evidence="3 11">Belongs to the fatty acid desaturase type 1 family.</text>
</comment>
<dbReference type="Pfam" id="PF00487">
    <property type="entry name" value="FA_desaturase"/>
    <property type="match status" value="2"/>
</dbReference>
<dbReference type="InterPro" id="IPR011009">
    <property type="entry name" value="Kinase-like_dom_sf"/>
</dbReference>
<evidence type="ECO:0000256" key="3">
    <source>
        <dbReference type="ARBA" id="ARBA00009295"/>
    </source>
</evidence>
<evidence type="ECO:0000259" key="13">
    <source>
        <dbReference type="Pfam" id="PF00487"/>
    </source>
</evidence>
<evidence type="ECO:0000256" key="6">
    <source>
        <dbReference type="ARBA" id="ARBA00022989"/>
    </source>
</evidence>
<keyword evidence="11" id="KW-0444">Lipid biosynthesis</keyword>
<dbReference type="InterPro" id="IPR015876">
    <property type="entry name" value="Acyl-CoA_DS"/>
</dbReference>
<sequence>MFVAVHGVPVPVESSWRLPLSDVVVVRKKSAFLERSWNSRDVRKLVRVVGVHLLSLLAPFHFNWSAFKLCLWLSVIIGICITLSYHRNLSHRSFNLPKWLEYLFAYGGVLAFQGAPIEWVSNHRYHHKHCDTQRDPHSPTQGFLHRTFVLHLMAYALLLYLCGGVPFLVWGIGVATVARLHATFLVNSVCHIWGTRAWNTPDFSKNNWWVAILTLGDGWHNNHHAFQFSARHGLEWWQLDVNWCLIRFLEAIGLATNYTPAIDIWSIGCIFAEMLTGKPLFLGKNVVHQLDIMTDLLGTPSPEAISRELHGQRKNIIKASLFHFNWQVITILSKRSPSKHNPNNLIFSSYNKPNSKLHFTKRLVVACKKPTFTAEDALRETTLTEESHRKVPFSEVVRKKRVFWERRWDYWDVSRAIGILGVHLLSLYAPFHFNWSAFRVAVGLSVIAGTGITLSYHRNLSHRSFVLPKWLEYLFAWCGTLAFQGDPIEWVSNHRYHHQYSDTDRDPHTPLHGFWFSYFLWIFDTGSILQNCGGEQNAADLVGQPFYRFLQRTWILNNLALSLLLYIFGGFPFLVWGVGVRTVFVLHSTFLMTAASHTWGTQPWKTGDLSKNTWWLAIVTLGESWHNNHHAFEFSARHGLEWWQIDITWYFIRLLQALGLATNVKLVTEAHKQRFTCDG</sequence>
<evidence type="ECO:0000256" key="11">
    <source>
        <dbReference type="RuleBase" id="RU000581"/>
    </source>
</evidence>
<comment type="pathway">
    <text evidence="2">Lipid metabolism; polyunsaturated fatty acid biosynthesis.</text>
</comment>
<evidence type="ECO:0000256" key="8">
    <source>
        <dbReference type="ARBA" id="ARBA00023004"/>
    </source>
</evidence>
<keyword evidence="11" id="KW-0275">Fatty acid biosynthesis</keyword>
<evidence type="ECO:0000256" key="4">
    <source>
        <dbReference type="ARBA" id="ARBA00022692"/>
    </source>
</evidence>
<dbReference type="CDD" id="cd03505">
    <property type="entry name" value="Delta9-FADS-like"/>
    <property type="match status" value="2"/>
</dbReference>
<feature type="transmembrane region" description="Helical" evidence="12">
    <location>
        <begin position="152"/>
        <end position="178"/>
    </location>
</feature>
<name>A0ABQ7ZKU7_BRANA</name>
<proteinExistence type="inferred from homology"/>
<keyword evidence="10 12" id="KW-0472">Membrane</keyword>
<keyword evidence="5" id="KW-0276">Fatty acid metabolism</keyword>
<keyword evidence="6 12" id="KW-1133">Transmembrane helix</keyword>
<dbReference type="PANTHER" id="PTHR11351">
    <property type="entry name" value="ACYL-COA DESATURASE"/>
    <property type="match status" value="1"/>
</dbReference>
<evidence type="ECO:0000256" key="5">
    <source>
        <dbReference type="ARBA" id="ARBA00022832"/>
    </source>
</evidence>
<accession>A0ABQ7ZKU7</accession>
<comment type="domain">
    <text evidence="11">The histidine box domains are involved in binding the catalytic metal ions.</text>
</comment>
<feature type="domain" description="Fatty acid desaturase" evidence="13">
    <location>
        <begin position="442"/>
        <end position="648"/>
    </location>
</feature>
<dbReference type="PANTHER" id="PTHR11351:SF76">
    <property type="entry name" value="FATTY ACID DESATURASE DOMAIN-CONTAINING PROTEIN"/>
    <property type="match status" value="1"/>
</dbReference>
<comment type="cofactor">
    <cofactor evidence="11">
        <name>Fe(2+)</name>
        <dbReference type="ChEBI" id="CHEBI:29033"/>
    </cofactor>
</comment>
<evidence type="ECO:0000256" key="12">
    <source>
        <dbReference type="SAM" id="Phobius"/>
    </source>
</evidence>
<feature type="transmembrane region" description="Helical" evidence="12">
    <location>
        <begin position="99"/>
        <end position="117"/>
    </location>
</feature>
<evidence type="ECO:0000256" key="1">
    <source>
        <dbReference type="ARBA" id="ARBA00004141"/>
    </source>
</evidence>
<reference evidence="14 15" key="1">
    <citation type="submission" date="2021-05" db="EMBL/GenBank/DDBJ databases">
        <title>Genome Assembly of Synthetic Allotetraploid Brassica napus Reveals Homoeologous Exchanges between Subgenomes.</title>
        <authorList>
            <person name="Davis J.T."/>
        </authorList>
    </citation>
    <scope>NUCLEOTIDE SEQUENCE [LARGE SCALE GENOMIC DNA]</scope>
    <source>
        <strain evidence="15">cv. Da-Ae</strain>
        <tissue evidence="14">Seedling</tissue>
    </source>
</reference>
<keyword evidence="4 11" id="KW-0812">Transmembrane</keyword>
<evidence type="ECO:0000313" key="15">
    <source>
        <dbReference type="Proteomes" id="UP000824890"/>
    </source>
</evidence>
<gene>
    <name evidence="14" type="ORF">HID58_068081</name>
</gene>
<dbReference type="InterPro" id="IPR005804">
    <property type="entry name" value="FA_desaturase_dom"/>
</dbReference>
<dbReference type="SUPFAM" id="SSF56112">
    <property type="entry name" value="Protein kinase-like (PK-like)"/>
    <property type="match status" value="1"/>
</dbReference>
<organism evidence="14 15">
    <name type="scientific">Brassica napus</name>
    <name type="common">Rape</name>
    <dbReference type="NCBI Taxonomy" id="3708"/>
    <lineage>
        <taxon>Eukaryota</taxon>
        <taxon>Viridiplantae</taxon>
        <taxon>Streptophyta</taxon>
        <taxon>Embryophyta</taxon>
        <taxon>Tracheophyta</taxon>
        <taxon>Spermatophyta</taxon>
        <taxon>Magnoliopsida</taxon>
        <taxon>eudicotyledons</taxon>
        <taxon>Gunneridae</taxon>
        <taxon>Pentapetalae</taxon>
        <taxon>rosids</taxon>
        <taxon>malvids</taxon>
        <taxon>Brassicales</taxon>
        <taxon>Brassicaceae</taxon>
        <taxon>Brassiceae</taxon>
        <taxon>Brassica</taxon>
    </lineage>
</organism>
<evidence type="ECO:0000256" key="10">
    <source>
        <dbReference type="ARBA" id="ARBA00023136"/>
    </source>
</evidence>
<feature type="transmembrane region" description="Helical" evidence="12">
    <location>
        <begin position="437"/>
        <end position="456"/>
    </location>
</feature>
<evidence type="ECO:0000313" key="14">
    <source>
        <dbReference type="EMBL" id="KAH0880687.1"/>
    </source>
</evidence>
<comment type="subcellular location">
    <subcellularLocation>
        <location evidence="1">Membrane</location>
        <topology evidence="1">Multi-pass membrane protein</topology>
    </subcellularLocation>
</comment>
<feature type="transmembrane region" description="Helical" evidence="12">
    <location>
        <begin position="69"/>
        <end position="87"/>
    </location>
</feature>
<protein>
    <recommendedName>
        <fullName evidence="13">Fatty acid desaturase domain-containing protein</fullName>
    </recommendedName>
</protein>
<dbReference type="PRINTS" id="PR00075">
    <property type="entry name" value="FACDDSATRASE"/>
</dbReference>
<dbReference type="Proteomes" id="UP000824890">
    <property type="component" value="Unassembled WGS sequence"/>
</dbReference>
<dbReference type="Gene3D" id="1.10.510.10">
    <property type="entry name" value="Transferase(Phosphotransferase) domain 1"/>
    <property type="match status" value="1"/>
</dbReference>
<feature type="transmembrane region" description="Helical" evidence="12">
    <location>
        <begin position="408"/>
        <end position="431"/>
    </location>
</feature>
<feature type="transmembrane region" description="Helical" evidence="12">
    <location>
        <begin position="554"/>
        <end position="578"/>
    </location>
</feature>
<evidence type="ECO:0000256" key="2">
    <source>
        <dbReference type="ARBA" id="ARBA00005105"/>
    </source>
</evidence>
<evidence type="ECO:0000256" key="9">
    <source>
        <dbReference type="ARBA" id="ARBA00023098"/>
    </source>
</evidence>
<keyword evidence="7 11" id="KW-0560">Oxidoreductase</keyword>
<keyword evidence="15" id="KW-1185">Reference proteome</keyword>